<protein>
    <submittedName>
        <fullName evidence="2">Uncharacterized protein</fullName>
    </submittedName>
</protein>
<keyword evidence="1" id="KW-0732">Signal</keyword>
<dbReference type="Proteomes" id="UP000198287">
    <property type="component" value="Unassembled WGS sequence"/>
</dbReference>
<gene>
    <name evidence="2" type="ORF">Fcan01_25615</name>
</gene>
<reference evidence="2 3" key="1">
    <citation type="submission" date="2015-12" db="EMBL/GenBank/DDBJ databases">
        <title>The genome of Folsomia candida.</title>
        <authorList>
            <person name="Faddeeva A."/>
            <person name="Derks M.F."/>
            <person name="Anvar Y."/>
            <person name="Smit S."/>
            <person name="Van Straalen N."/>
            <person name="Roelofs D."/>
        </authorList>
    </citation>
    <scope>NUCLEOTIDE SEQUENCE [LARGE SCALE GENOMIC DNA]</scope>
    <source>
        <strain evidence="2 3">VU population</strain>
        <tissue evidence="2">Whole body</tissue>
    </source>
</reference>
<sequence>MSFWTIIPYFVQILLQVTFGYPTIPRSYKYEASMTAKVTEYLLPFENCTTMIFTPNGVAMTYPTKPTFGPVILREYHGYITWSPEHVIFPKMAMQRRRNPAQHCWATFVILPEESGFSYLCSFTQFTKIEASFTMRE</sequence>
<dbReference type="AlphaFoldDB" id="A0A226D2R2"/>
<name>A0A226D2R2_FOLCA</name>
<feature type="chain" id="PRO_5012556281" evidence="1">
    <location>
        <begin position="21"/>
        <end position="137"/>
    </location>
</feature>
<dbReference type="EMBL" id="LNIX01000038">
    <property type="protein sequence ID" value="OXA39443.1"/>
    <property type="molecule type" value="Genomic_DNA"/>
</dbReference>
<organism evidence="2 3">
    <name type="scientific">Folsomia candida</name>
    <name type="common">Springtail</name>
    <dbReference type="NCBI Taxonomy" id="158441"/>
    <lineage>
        <taxon>Eukaryota</taxon>
        <taxon>Metazoa</taxon>
        <taxon>Ecdysozoa</taxon>
        <taxon>Arthropoda</taxon>
        <taxon>Hexapoda</taxon>
        <taxon>Collembola</taxon>
        <taxon>Entomobryomorpha</taxon>
        <taxon>Isotomoidea</taxon>
        <taxon>Isotomidae</taxon>
        <taxon>Proisotominae</taxon>
        <taxon>Folsomia</taxon>
    </lineage>
</organism>
<evidence type="ECO:0000313" key="3">
    <source>
        <dbReference type="Proteomes" id="UP000198287"/>
    </source>
</evidence>
<proteinExistence type="predicted"/>
<evidence type="ECO:0000313" key="2">
    <source>
        <dbReference type="EMBL" id="OXA39443.1"/>
    </source>
</evidence>
<comment type="caution">
    <text evidence="2">The sequence shown here is derived from an EMBL/GenBank/DDBJ whole genome shotgun (WGS) entry which is preliminary data.</text>
</comment>
<keyword evidence="3" id="KW-1185">Reference proteome</keyword>
<feature type="signal peptide" evidence="1">
    <location>
        <begin position="1"/>
        <end position="20"/>
    </location>
</feature>
<evidence type="ECO:0000256" key="1">
    <source>
        <dbReference type="SAM" id="SignalP"/>
    </source>
</evidence>
<accession>A0A226D2R2</accession>